<evidence type="ECO:0000313" key="1">
    <source>
        <dbReference type="Ensembl" id="ENSCHIP00010044973.1"/>
    </source>
</evidence>
<dbReference type="Ensembl" id="ENSCHIT00010062378.1">
    <property type="protein sequence ID" value="ENSCHIP00010044973.1"/>
    <property type="gene ID" value="ENSCHIG00010032596.1"/>
</dbReference>
<accession>A0A8C2SMB8</accession>
<reference evidence="1" key="1">
    <citation type="submission" date="2019-03" db="EMBL/GenBank/DDBJ databases">
        <title>Genome sequencing and reference-guided assembly of Black Bengal Goat (Capra hircus).</title>
        <authorList>
            <person name="Siddiki A.Z."/>
            <person name="Baten A."/>
            <person name="Billah M."/>
            <person name="Alam M.A.U."/>
            <person name="Shawrob K.S.M."/>
            <person name="Saha S."/>
            <person name="Chowdhury M."/>
            <person name="Rahman A.H."/>
            <person name="Stear M."/>
            <person name="Miah G."/>
            <person name="Das G.B."/>
            <person name="Hossain M.M."/>
            <person name="Kumkum M."/>
            <person name="Islam M.S."/>
            <person name="Mollah A.M."/>
            <person name="Ahsan A."/>
            <person name="Tusar F."/>
            <person name="Khan M.K.I."/>
        </authorList>
    </citation>
    <scope>NUCLEOTIDE SEQUENCE [LARGE SCALE GENOMIC DNA]</scope>
</reference>
<organism evidence="1">
    <name type="scientific">Capra hircus</name>
    <name type="common">Goat</name>
    <dbReference type="NCBI Taxonomy" id="9925"/>
    <lineage>
        <taxon>Eukaryota</taxon>
        <taxon>Metazoa</taxon>
        <taxon>Chordata</taxon>
        <taxon>Craniata</taxon>
        <taxon>Vertebrata</taxon>
        <taxon>Euteleostomi</taxon>
        <taxon>Mammalia</taxon>
        <taxon>Eutheria</taxon>
        <taxon>Laurasiatheria</taxon>
        <taxon>Artiodactyla</taxon>
        <taxon>Ruminantia</taxon>
        <taxon>Pecora</taxon>
        <taxon>Bovidae</taxon>
        <taxon>Caprinae</taxon>
        <taxon>Capra</taxon>
    </lineage>
</organism>
<reference evidence="1" key="2">
    <citation type="submission" date="2025-08" db="UniProtKB">
        <authorList>
            <consortium name="Ensembl"/>
        </authorList>
    </citation>
    <scope>IDENTIFICATION</scope>
</reference>
<dbReference type="AlphaFoldDB" id="A0A8C2SMB8"/>
<protein>
    <submittedName>
        <fullName evidence="1">Uncharacterized protein</fullName>
    </submittedName>
</protein>
<sequence length="139" mass="13744">MGGLPGKLRGRRGCTPPALQVRPCGGAHTCIHIVGPTAGLAAASCRGAACARIEDVVNRALHLTVIDGLGALGGAGEGGEGSASVGMEAALSAWSTHPRPVPAPLCLGSKVTPPGERPSPVPTGSTFLAEPWPGLSLCP</sequence>
<name>A0A8C2SMB8_CAPHI</name>
<proteinExistence type="predicted"/>